<evidence type="ECO:0000313" key="4">
    <source>
        <dbReference type="Proteomes" id="UP000226431"/>
    </source>
</evidence>
<name>A0A2C5Z7D5_9HYPO</name>
<feature type="region of interest" description="Disordered" evidence="1">
    <location>
        <begin position="207"/>
        <end position="235"/>
    </location>
</feature>
<dbReference type="OrthoDB" id="4927962at2759"/>
<dbReference type="AlphaFoldDB" id="A0A2C5Z7D5"/>
<feature type="signal peptide" evidence="2">
    <location>
        <begin position="1"/>
        <end position="16"/>
    </location>
</feature>
<feature type="chain" id="PRO_5012451546" evidence="2">
    <location>
        <begin position="17"/>
        <end position="393"/>
    </location>
</feature>
<sequence length="393" mass="42071">MKFTTVSSLLLAVATASPVEQHMEKAQALDSSMMATDMAQQEQVADMAQQEKMADMTQHEQAAEMTTLNDMLGDVVSSHPDILAKLLSSLFSGNKKQMDKQMEKRDGAATEQLGSVLGNLLDNEIAGALLEATISVGHQNEKRNDALLDKLLGGLLPGVGLEKLRLDALLGSILGGSLGEEKKKKLVKEVVEGAVKKEKLEKLAQTAGKGYPKKMDMETDDEDDAPEETKSVEEMQAPAAEAPIAETTEAIKMEKRDSALNLDLSSLLLQSLGESISADQDSSISLTPLVDSLLADKGAVNTVTEGLHDTLTASHDLDRRDTNLGNILGLNLASLLGAVQHHHQGHQGSQAGQSAAEKQLQEGLLLNALQQLQQATMEKENGQMKTEGPAPRQ</sequence>
<proteinExistence type="predicted"/>
<organism evidence="3 4">
    <name type="scientific">Ophiocordyceps camponoti-rufipedis</name>
    <dbReference type="NCBI Taxonomy" id="2004952"/>
    <lineage>
        <taxon>Eukaryota</taxon>
        <taxon>Fungi</taxon>
        <taxon>Dikarya</taxon>
        <taxon>Ascomycota</taxon>
        <taxon>Pezizomycotina</taxon>
        <taxon>Sordariomycetes</taxon>
        <taxon>Hypocreomycetidae</taxon>
        <taxon>Hypocreales</taxon>
        <taxon>Ophiocordycipitaceae</taxon>
        <taxon>Ophiocordyceps</taxon>
    </lineage>
</organism>
<protein>
    <submittedName>
        <fullName evidence="3">Uncharacterized protein</fullName>
    </submittedName>
</protein>
<keyword evidence="2" id="KW-0732">Signal</keyword>
<comment type="caution">
    <text evidence="3">The sequence shown here is derived from an EMBL/GenBank/DDBJ whole genome shotgun (WGS) entry which is preliminary data.</text>
</comment>
<gene>
    <name evidence="3" type="ORF">CDD80_1101</name>
</gene>
<dbReference type="EMBL" id="NJES01000141">
    <property type="protein sequence ID" value="PHH76927.1"/>
    <property type="molecule type" value="Genomic_DNA"/>
</dbReference>
<evidence type="ECO:0000256" key="1">
    <source>
        <dbReference type="SAM" id="MobiDB-lite"/>
    </source>
</evidence>
<reference evidence="3 4" key="1">
    <citation type="submission" date="2017-06" db="EMBL/GenBank/DDBJ databases">
        <title>Ant-infecting Ophiocordyceps genomes reveal a high diversity of potential behavioral manipulation genes and a possible major role for enterotoxins.</title>
        <authorList>
            <person name="De Bekker C."/>
            <person name="Evans H.C."/>
            <person name="Brachmann A."/>
            <person name="Hughes D.P."/>
        </authorList>
    </citation>
    <scope>NUCLEOTIDE SEQUENCE [LARGE SCALE GENOMIC DNA]</scope>
    <source>
        <strain evidence="3 4">Map16</strain>
    </source>
</reference>
<accession>A0A2C5Z7D5</accession>
<evidence type="ECO:0000256" key="2">
    <source>
        <dbReference type="SAM" id="SignalP"/>
    </source>
</evidence>
<evidence type="ECO:0000313" key="3">
    <source>
        <dbReference type="EMBL" id="PHH76927.1"/>
    </source>
</evidence>
<keyword evidence="4" id="KW-1185">Reference proteome</keyword>
<dbReference type="Proteomes" id="UP000226431">
    <property type="component" value="Unassembled WGS sequence"/>
</dbReference>